<comment type="caution">
    <text evidence="1">The sequence shown here is derived from an EMBL/GenBank/DDBJ whole genome shotgun (WGS) entry which is preliminary data.</text>
</comment>
<dbReference type="AlphaFoldDB" id="A0A3M3Z3E5"/>
<name>A0A3M3Z3E5_9PSED</name>
<sequence>MRVSMDFEALVTFDCTYGAWTVMGDSLRVFVEKGLALPYCKLVNGFDGVSLVRCGESESARVGDMFPVHYIYDAARQIEYDEWESVGGLLRARSQGGEWVQYISKSESSYAMHEFVGGCWFVFVGVSFSKSTVVEYAGDRKSSTGLKVMQELSSPCFLSVSSEKYFLEGVLNAPPGPGWMSWEIHANSFYMEISEN</sequence>
<accession>A0A3M3Z3E5</accession>
<gene>
    <name evidence="1" type="ORF">ALQ32_02494</name>
</gene>
<organism evidence="1 2">
    <name type="scientific">Pseudomonas syringae pv. tagetis</name>
    <dbReference type="NCBI Taxonomy" id="129140"/>
    <lineage>
        <taxon>Bacteria</taxon>
        <taxon>Pseudomonadati</taxon>
        <taxon>Pseudomonadota</taxon>
        <taxon>Gammaproteobacteria</taxon>
        <taxon>Pseudomonadales</taxon>
        <taxon>Pseudomonadaceae</taxon>
        <taxon>Pseudomonas</taxon>
    </lineage>
</organism>
<protein>
    <submittedName>
        <fullName evidence="1">Uncharacterized protein</fullName>
    </submittedName>
</protein>
<reference evidence="1 2" key="1">
    <citation type="submission" date="2018-08" db="EMBL/GenBank/DDBJ databases">
        <title>Recombination of ecologically and evolutionarily significant loci maintains genetic cohesion in the Pseudomonas syringae species complex.</title>
        <authorList>
            <person name="Dillon M."/>
            <person name="Thakur S."/>
            <person name="Almeida R.N.D."/>
            <person name="Weir B.S."/>
            <person name="Guttman D.S."/>
        </authorList>
    </citation>
    <scope>NUCLEOTIDE SEQUENCE [LARGE SCALE GENOMIC DNA]</scope>
    <source>
        <strain evidence="1 2">ICMP 4092</strain>
    </source>
</reference>
<evidence type="ECO:0000313" key="2">
    <source>
        <dbReference type="Proteomes" id="UP000268056"/>
    </source>
</evidence>
<proteinExistence type="predicted"/>
<evidence type="ECO:0000313" key="1">
    <source>
        <dbReference type="EMBL" id="RMO89041.1"/>
    </source>
</evidence>
<dbReference type="EMBL" id="RBQC01000071">
    <property type="protein sequence ID" value="RMO89041.1"/>
    <property type="molecule type" value="Genomic_DNA"/>
</dbReference>
<dbReference type="Proteomes" id="UP000268056">
    <property type="component" value="Unassembled WGS sequence"/>
</dbReference>